<keyword evidence="3" id="KW-0732">Signal</keyword>
<comment type="caution">
    <text evidence="7">The sequence shown here is derived from an EMBL/GenBank/DDBJ whole genome shotgun (WGS) entry which is preliminary data.</text>
</comment>
<evidence type="ECO:0000256" key="2">
    <source>
        <dbReference type="ARBA" id="ARBA00023180"/>
    </source>
</evidence>
<evidence type="ECO:0000259" key="5">
    <source>
        <dbReference type="Pfam" id="PF07731"/>
    </source>
</evidence>
<feature type="domain" description="Plastocyanin-like" evidence="5">
    <location>
        <begin position="437"/>
        <end position="574"/>
    </location>
</feature>
<sequence length="602" mass="66855">MPLNLAGGVLGGAVLCVTVFLLATVGAEDPYRFFNWNVTYGDIYPLGVRQQGILINGQFPGPDIHSVTNDNLIINVFNSLNEPFLLSWFFNWNVTYGDIYPLGVRQQGILINGQFPGPDIHSVTNDNLIINVFNSLNEPFLLSWNGIQNRRNSFEDGVNGTTCPIPPGRNFTYILQVKDQIGSFYYFPSLAFHKAAGGFGGIRILSRPRIPVPFPDPAGDYTVLIGDWYKANHTDLKAILDRGKKLHFPDGILINGRGPGGAYYTVEQGKTYRFRISNVGLQHSLNFRIQGHRLTLAEVEGTHTLQTSYSSLDVHVGQSYSVLVTMDQPGQDYYIVVSSRFTTPILTTTGVLHYSNSAGPVSGPPPGGPTIQVDWSLNQARSIRTNLTASGPRPNPQGSYHYGLINTTKTIRLQNSAGLVDGKQRYAVNSVSYVAADTPLKLADYFQIQGVFRVGSISSNPTGGGIYLDTAVMGADYRAFIEIVFENTEDIIQSWHLDGYSFWVVGMDGGLWTTASRNQYNLRDAVSRVTTQVYPKSWTAIYLALDNVGMWNLRTEFWARQYLGQQFYLRVYTPSTSIRDEFPIPKNALLCGRAKGRHTRPL</sequence>
<feature type="domain" description="Plastocyanin-like" evidence="6">
    <location>
        <begin position="38"/>
        <end position="88"/>
    </location>
</feature>
<evidence type="ECO:0000256" key="1">
    <source>
        <dbReference type="ARBA" id="ARBA00010609"/>
    </source>
</evidence>
<dbReference type="PANTHER" id="PTHR11709">
    <property type="entry name" value="MULTI-COPPER OXIDASE"/>
    <property type="match status" value="1"/>
</dbReference>
<evidence type="ECO:0000313" key="8">
    <source>
        <dbReference type="Proteomes" id="UP000237347"/>
    </source>
</evidence>
<dbReference type="FunFam" id="2.60.40.420:FF:000016">
    <property type="entry name" value="Monocopper oxidase-like protein"/>
    <property type="match status" value="1"/>
</dbReference>
<dbReference type="InterPro" id="IPR008972">
    <property type="entry name" value="Cupredoxin"/>
</dbReference>
<dbReference type="GO" id="GO:0005507">
    <property type="term" value="F:copper ion binding"/>
    <property type="evidence" value="ECO:0007669"/>
    <property type="project" value="InterPro"/>
</dbReference>
<name>A0AAW0JPD5_QUESU</name>
<dbReference type="EMBL" id="PKMF04000504">
    <property type="protein sequence ID" value="KAK7828357.1"/>
    <property type="molecule type" value="Genomic_DNA"/>
</dbReference>
<dbReference type="CDD" id="cd13846">
    <property type="entry name" value="CuRO_1_AAO_like_1"/>
    <property type="match status" value="1"/>
</dbReference>
<evidence type="ECO:0000259" key="4">
    <source>
        <dbReference type="Pfam" id="PF00394"/>
    </source>
</evidence>
<proteinExistence type="inferred from homology"/>
<keyword evidence="2" id="KW-0325">Glycoprotein</keyword>
<evidence type="ECO:0000259" key="6">
    <source>
        <dbReference type="Pfam" id="PF07732"/>
    </source>
</evidence>
<reference evidence="7 8" key="1">
    <citation type="journal article" date="2018" name="Sci. Data">
        <title>The draft genome sequence of cork oak.</title>
        <authorList>
            <person name="Ramos A.M."/>
            <person name="Usie A."/>
            <person name="Barbosa P."/>
            <person name="Barros P.M."/>
            <person name="Capote T."/>
            <person name="Chaves I."/>
            <person name="Simoes F."/>
            <person name="Abreu I."/>
            <person name="Carrasquinho I."/>
            <person name="Faro C."/>
            <person name="Guimaraes J.B."/>
            <person name="Mendonca D."/>
            <person name="Nobrega F."/>
            <person name="Rodrigues L."/>
            <person name="Saibo N.J.M."/>
            <person name="Varela M.C."/>
            <person name="Egas C."/>
            <person name="Matos J."/>
            <person name="Miguel C.M."/>
            <person name="Oliveira M.M."/>
            <person name="Ricardo C.P."/>
            <person name="Goncalves S."/>
        </authorList>
    </citation>
    <scope>NUCLEOTIDE SEQUENCE [LARGE SCALE GENOMIC DNA]</scope>
    <source>
        <strain evidence="8">cv. HL8</strain>
    </source>
</reference>
<keyword evidence="8" id="KW-1185">Reference proteome</keyword>
<evidence type="ECO:0000313" key="7">
    <source>
        <dbReference type="EMBL" id="KAK7828357.1"/>
    </source>
</evidence>
<protein>
    <submittedName>
        <fullName evidence="7">L-ascorbate oxidase like protein</fullName>
    </submittedName>
</protein>
<evidence type="ECO:0000256" key="3">
    <source>
        <dbReference type="SAM" id="SignalP"/>
    </source>
</evidence>
<feature type="chain" id="PRO_5044024463" evidence="3">
    <location>
        <begin position="28"/>
        <end position="602"/>
    </location>
</feature>
<accession>A0AAW0JPD5</accession>
<gene>
    <name evidence="7" type="primary">Bp10_1</name>
    <name evidence="7" type="ORF">CFP56_030329</name>
</gene>
<dbReference type="InterPro" id="IPR034273">
    <property type="entry name" value="CuRO_1_AAO-like"/>
</dbReference>
<dbReference type="InterPro" id="IPR001117">
    <property type="entry name" value="Cu-oxidase_2nd"/>
</dbReference>
<dbReference type="InterPro" id="IPR045087">
    <property type="entry name" value="Cu-oxidase_fam"/>
</dbReference>
<feature type="signal peptide" evidence="3">
    <location>
        <begin position="1"/>
        <end position="27"/>
    </location>
</feature>
<feature type="domain" description="Plastocyanin-like" evidence="6">
    <location>
        <begin position="94"/>
        <end position="207"/>
    </location>
</feature>
<dbReference type="Pfam" id="PF00394">
    <property type="entry name" value="Cu-oxidase"/>
    <property type="match status" value="1"/>
</dbReference>
<dbReference type="FunFam" id="2.60.40.420:FF:000029">
    <property type="entry name" value="L-ascorbate oxidase homolog"/>
    <property type="match status" value="1"/>
</dbReference>
<dbReference type="Proteomes" id="UP000237347">
    <property type="component" value="Unassembled WGS sequence"/>
</dbReference>
<dbReference type="SUPFAM" id="SSF49503">
    <property type="entry name" value="Cupredoxins"/>
    <property type="match status" value="4"/>
</dbReference>
<dbReference type="Gene3D" id="2.60.40.420">
    <property type="entry name" value="Cupredoxins - blue copper proteins"/>
    <property type="match status" value="4"/>
</dbReference>
<dbReference type="Pfam" id="PF07731">
    <property type="entry name" value="Cu-oxidase_2"/>
    <property type="match status" value="1"/>
</dbReference>
<dbReference type="InterPro" id="IPR011707">
    <property type="entry name" value="Cu-oxidase-like_N"/>
</dbReference>
<dbReference type="PANTHER" id="PTHR11709:SF387">
    <property type="entry name" value="OS04G0561900 PROTEIN"/>
    <property type="match status" value="1"/>
</dbReference>
<feature type="domain" description="Plastocyanin-like" evidence="4">
    <location>
        <begin position="220"/>
        <end position="357"/>
    </location>
</feature>
<dbReference type="InterPro" id="IPR011706">
    <property type="entry name" value="Cu-oxidase_C"/>
</dbReference>
<comment type="similarity">
    <text evidence="1">Belongs to the multicopper oxidase family.</text>
</comment>
<dbReference type="AlphaFoldDB" id="A0AAW0JPD5"/>
<dbReference type="FunFam" id="2.60.40.420:FF:000012">
    <property type="entry name" value="Monocopper oxidase-like protein"/>
    <property type="match status" value="1"/>
</dbReference>
<dbReference type="GO" id="GO:0016491">
    <property type="term" value="F:oxidoreductase activity"/>
    <property type="evidence" value="ECO:0007669"/>
    <property type="project" value="InterPro"/>
</dbReference>
<organism evidence="7 8">
    <name type="scientific">Quercus suber</name>
    <name type="common">Cork oak</name>
    <dbReference type="NCBI Taxonomy" id="58331"/>
    <lineage>
        <taxon>Eukaryota</taxon>
        <taxon>Viridiplantae</taxon>
        <taxon>Streptophyta</taxon>
        <taxon>Embryophyta</taxon>
        <taxon>Tracheophyta</taxon>
        <taxon>Spermatophyta</taxon>
        <taxon>Magnoliopsida</taxon>
        <taxon>eudicotyledons</taxon>
        <taxon>Gunneridae</taxon>
        <taxon>Pentapetalae</taxon>
        <taxon>rosids</taxon>
        <taxon>fabids</taxon>
        <taxon>Fagales</taxon>
        <taxon>Fagaceae</taxon>
        <taxon>Quercus</taxon>
    </lineage>
</organism>
<dbReference type="Pfam" id="PF07732">
    <property type="entry name" value="Cu-oxidase_3"/>
    <property type="match status" value="2"/>
</dbReference>